<dbReference type="EMBL" id="BTGU01000028">
    <property type="protein sequence ID" value="GMN48507.1"/>
    <property type="molecule type" value="Genomic_DNA"/>
</dbReference>
<protein>
    <submittedName>
        <fullName evidence="2">Uncharacterized protein</fullName>
    </submittedName>
</protein>
<sequence length="113" mass="12816">MQLFGARTCSSYRGVPSDDEIFRQGRAGEDDGRGCDSTVDKQRVRHGSEGDRVAAGVVEPTPPLTSHMAMIHPNLRFIRRINHRRLISNVAIKARKNRPLSLWLEILVRRLID</sequence>
<comment type="caution">
    <text evidence="2">The sequence shown here is derived from an EMBL/GenBank/DDBJ whole genome shotgun (WGS) entry which is preliminary data.</text>
</comment>
<reference evidence="2" key="1">
    <citation type="submission" date="2023-07" db="EMBL/GenBank/DDBJ databases">
        <title>draft genome sequence of fig (Ficus carica).</title>
        <authorList>
            <person name="Takahashi T."/>
            <person name="Nishimura K."/>
        </authorList>
    </citation>
    <scope>NUCLEOTIDE SEQUENCE</scope>
</reference>
<dbReference type="Proteomes" id="UP001187192">
    <property type="component" value="Unassembled WGS sequence"/>
</dbReference>
<evidence type="ECO:0000313" key="3">
    <source>
        <dbReference type="Proteomes" id="UP001187192"/>
    </source>
</evidence>
<proteinExistence type="predicted"/>
<keyword evidence="3" id="KW-1185">Reference proteome</keyword>
<feature type="region of interest" description="Disordered" evidence="1">
    <location>
        <begin position="22"/>
        <end position="59"/>
    </location>
</feature>
<evidence type="ECO:0000313" key="2">
    <source>
        <dbReference type="EMBL" id="GMN48507.1"/>
    </source>
</evidence>
<evidence type="ECO:0000256" key="1">
    <source>
        <dbReference type="SAM" id="MobiDB-lite"/>
    </source>
</evidence>
<gene>
    <name evidence="2" type="ORF">TIFTF001_017670</name>
</gene>
<accession>A0AA88DAZ6</accession>
<dbReference type="AlphaFoldDB" id="A0AA88DAZ6"/>
<feature type="compositionally biased region" description="Basic and acidic residues" evidence="1">
    <location>
        <begin position="22"/>
        <end position="52"/>
    </location>
</feature>
<name>A0AA88DAZ6_FICCA</name>
<organism evidence="2 3">
    <name type="scientific">Ficus carica</name>
    <name type="common">Common fig</name>
    <dbReference type="NCBI Taxonomy" id="3494"/>
    <lineage>
        <taxon>Eukaryota</taxon>
        <taxon>Viridiplantae</taxon>
        <taxon>Streptophyta</taxon>
        <taxon>Embryophyta</taxon>
        <taxon>Tracheophyta</taxon>
        <taxon>Spermatophyta</taxon>
        <taxon>Magnoliopsida</taxon>
        <taxon>eudicotyledons</taxon>
        <taxon>Gunneridae</taxon>
        <taxon>Pentapetalae</taxon>
        <taxon>rosids</taxon>
        <taxon>fabids</taxon>
        <taxon>Rosales</taxon>
        <taxon>Moraceae</taxon>
        <taxon>Ficeae</taxon>
        <taxon>Ficus</taxon>
    </lineage>
</organism>